<organism evidence="2 3">
    <name type="scientific">Herbiconiux ginsengi</name>
    <dbReference type="NCBI Taxonomy" id="381665"/>
    <lineage>
        <taxon>Bacteria</taxon>
        <taxon>Bacillati</taxon>
        <taxon>Actinomycetota</taxon>
        <taxon>Actinomycetes</taxon>
        <taxon>Micrococcales</taxon>
        <taxon>Microbacteriaceae</taxon>
        <taxon>Herbiconiux</taxon>
    </lineage>
</organism>
<dbReference type="Gene3D" id="3.40.50.1820">
    <property type="entry name" value="alpha/beta hydrolase"/>
    <property type="match status" value="1"/>
</dbReference>
<accession>A0A1H3LXF7</accession>
<dbReference type="EMBL" id="FNPZ01000001">
    <property type="protein sequence ID" value="SDY69013.1"/>
    <property type="molecule type" value="Genomic_DNA"/>
</dbReference>
<dbReference type="OrthoDB" id="9806902at2"/>
<dbReference type="STRING" id="381665.SAMN05216554_1175"/>
<name>A0A1H3LXF7_9MICO</name>
<dbReference type="Pfam" id="PF12146">
    <property type="entry name" value="Hydrolase_4"/>
    <property type="match status" value="1"/>
</dbReference>
<dbReference type="InterPro" id="IPR051044">
    <property type="entry name" value="MAG_DAG_Lipase"/>
</dbReference>
<evidence type="ECO:0000259" key="1">
    <source>
        <dbReference type="Pfam" id="PF12146"/>
    </source>
</evidence>
<keyword evidence="3" id="KW-1185">Reference proteome</keyword>
<dbReference type="SUPFAM" id="SSF53474">
    <property type="entry name" value="alpha/beta-Hydrolases"/>
    <property type="match status" value="1"/>
</dbReference>
<dbReference type="Proteomes" id="UP000198891">
    <property type="component" value="Unassembled WGS sequence"/>
</dbReference>
<dbReference type="GO" id="GO:0016787">
    <property type="term" value="F:hydrolase activity"/>
    <property type="evidence" value="ECO:0007669"/>
    <property type="project" value="UniProtKB-KW"/>
</dbReference>
<reference evidence="2 3" key="1">
    <citation type="submission" date="2016-10" db="EMBL/GenBank/DDBJ databases">
        <authorList>
            <person name="de Groot N.N."/>
        </authorList>
    </citation>
    <scope>NUCLEOTIDE SEQUENCE [LARGE SCALE GENOMIC DNA]</scope>
    <source>
        <strain evidence="2 3">CGMCC 4.3491</strain>
    </source>
</reference>
<gene>
    <name evidence="2" type="ORF">SAMN05216554_1175</name>
</gene>
<dbReference type="InterPro" id="IPR022742">
    <property type="entry name" value="Hydrolase_4"/>
</dbReference>
<evidence type="ECO:0000313" key="2">
    <source>
        <dbReference type="EMBL" id="SDY69013.1"/>
    </source>
</evidence>
<dbReference type="PANTHER" id="PTHR11614">
    <property type="entry name" value="PHOSPHOLIPASE-RELATED"/>
    <property type="match status" value="1"/>
</dbReference>
<keyword evidence="2" id="KW-0378">Hydrolase</keyword>
<feature type="domain" description="Serine aminopeptidase S33" evidence="1">
    <location>
        <begin position="31"/>
        <end position="275"/>
    </location>
</feature>
<dbReference type="RefSeq" id="WP_092550040.1">
    <property type="nucleotide sequence ID" value="NZ_FNPZ01000001.1"/>
</dbReference>
<evidence type="ECO:0000313" key="3">
    <source>
        <dbReference type="Proteomes" id="UP000198891"/>
    </source>
</evidence>
<dbReference type="AlphaFoldDB" id="A0A1H3LXF7"/>
<proteinExistence type="predicted"/>
<protein>
    <submittedName>
        <fullName evidence="2">Lysophospholipase, alpha-beta hydrolase superfamily</fullName>
    </submittedName>
</protein>
<sequence length="297" mass="32607">MSQEPTAAHFTARFTDEVGVEITYYGWTVPSPKAVVQISHGVGEHARRYDALAHDLNAAGYSVYAADQRGHGATGLAQHGNDRSQLGHLGKGGLRATVDDIRQLGIQIAREHPDVPLILLGHSWGSLMVQKLVNTPALSHYAGIVLTGTAYRMPGHMDGGDLTRKHRPARGGGNGFEWLSRDVAAQERAAGDELMFPAEVAKLFGVVDALRLFGRPAKRLSADVPLLIMVGTDDTLGGERSAQKLRDAYRTRSKLRDVQLIVYQDARHEVFNETNRDEVVGDLVEWLDRRFSAPEEK</sequence>
<dbReference type="InterPro" id="IPR029058">
    <property type="entry name" value="AB_hydrolase_fold"/>
</dbReference>